<organism evidence="1">
    <name type="scientific">marine sediment metagenome</name>
    <dbReference type="NCBI Taxonomy" id="412755"/>
    <lineage>
        <taxon>unclassified sequences</taxon>
        <taxon>metagenomes</taxon>
        <taxon>ecological metagenomes</taxon>
    </lineage>
</organism>
<reference evidence="1" key="1">
    <citation type="journal article" date="2015" name="Nature">
        <title>Complex archaea that bridge the gap between prokaryotes and eukaryotes.</title>
        <authorList>
            <person name="Spang A."/>
            <person name="Saw J.H."/>
            <person name="Jorgensen S.L."/>
            <person name="Zaremba-Niedzwiedzka K."/>
            <person name="Martijn J."/>
            <person name="Lind A.E."/>
            <person name="van Eijk R."/>
            <person name="Schleper C."/>
            <person name="Guy L."/>
            <person name="Ettema T.J."/>
        </authorList>
    </citation>
    <scope>NUCLEOTIDE SEQUENCE</scope>
</reference>
<name>A0A0F9F3H2_9ZZZZ</name>
<dbReference type="AlphaFoldDB" id="A0A0F9F3H2"/>
<evidence type="ECO:0000313" key="1">
    <source>
        <dbReference type="EMBL" id="KKL45652.1"/>
    </source>
</evidence>
<protein>
    <submittedName>
        <fullName evidence="1">Uncharacterized protein</fullName>
    </submittedName>
</protein>
<sequence>FFPEPNPKSNFNSSNLELFIKFSIIKTYETRNKEIINSKLLEKLNSICLDISKTNLGTPSAYDSSLIIGIDCELYSQNDKYPPRSTRMSKQKNILVIPSPKSKEAGQVFNIDK</sequence>
<feature type="non-terminal residue" evidence="1">
    <location>
        <position position="1"/>
    </location>
</feature>
<dbReference type="EMBL" id="LAZR01034311">
    <property type="protein sequence ID" value="KKL45652.1"/>
    <property type="molecule type" value="Genomic_DNA"/>
</dbReference>
<accession>A0A0F9F3H2</accession>
<comment type="caution">
    <text evidence="1">The sequence shown here is derived from an EMBL/GenBank/DDBJ whole genome shotgun (WGS) entry which is preliminary data.</text>
</comment>
<gene>
    <name evidence="1" type="ORF">LCGC14_2353450</name>
</gene>
<proteinExistence type="predicted"/>